<accession>A0A078BBF9</accession>
<sequence>MKYPINELFRQTSFIYKNYSKNIHDAIELVFHQKDWAQKKINDTIKNIQNWFTARNKHKKQKVICKKDKNQAIVRYKALIKSTGFKEQRRQKKQKKAQLEVRLNNKQQDAIMEREFDETLKSQKSVQKPISPTFVKVREQKSIPDSVYNESNSVSSAGYIQHPPTYQQPRLYYQSPQLSPKQFQGQNFEILDKRKKGILDDKELINTNQNKRKNDIIDSFIIDTRLKQEEIEDQNLISQEKSAHYQFEPQDNNLTKQDDDTNFKDEMDKKFEEMENIMTSIYKAEQDHQHNSNLKAQQQSFYEQFQNARYQEFIQNMMNLKNEIRNCMNSYKEMSDNFQN</sequence>
<protein>
    <submittedName>
        <fullName evidence="2">Uncharacterized protein</fullName>
    </submittedName>
</protein>
<keyword evidence="3" id="KW-1185">Reference proteome</keyword>
<name>A0A078BBF9_STYLE</name>
<gene>
    <name evidence="2" type="primary">Contig6428.g300</name>
    <name evidence="2" type="ORF">STYLEM_19747</name>
</gene>
<keyword evidence="1" id="KW-0175">Coiled coil</keyword>
<evidence type="ECO:0000313" key="3">
    <source>
        <dbReference type="Proteomes" id="UP000039865"/>
    </source>
</evidence>
<dbReference type="Proteomes" id="UP000039865">
    <property type="component" value="Unassembled WGS sequence"/>
</dbReference>
<evidence type="ECO:0000313" key="2">
    <source>
        <dbReference type="EMBL" id="CDW90602.1"/>
    </source>
</evidence>
<feature type="coiled-coil region" evidence="1">
    <location>
        <begin position="310"/>
        <end position="337"/>
    </location>
</feature>
<evidence type="ECO:0000256" key="1">
    <source>
        <dbReference type="SAM" id="Coils"/>
    </source>
</evidence>
<dbReference type="InParanoid" id="A0A078BBF9"/>
<dbReference type="EMBL" id="CCKQ01018627">
    <property type="protein sequence ID" value="CDW90602.1"/>
    <property type="molecule type" value="Genomic_DNA"/>
</dbReference>
<dbReference type="AlphaFoldDB" id="A0A078BBF9"/>
<proteinExistence type="predicted"/>
<reference evidence="2 3" key="1">
    <citation type="submission" date="2014-06" db="EMBL/GenBank/DDBJ databases">
        <authorList>
            <person name="Swart Estienne"/>
        </authorList>
    </citation>
    <scope>NUCLEOTIDE SEQUENCE [LARGE SCALE GENOMIC DNA]</scope>
    <source>
        <strain evidence="2 3">130c</strain>
    </source>
</reference>
<organism evidence="2 3">
    <name type="scientific">Stylonychia lemnae</name>
    <name type="common">Ciliate</name>
    <dbReference type="NCBI Taxonomy" id="5949"/>
    <lineage>
        <taxon>Eukaryota</taxon>
        <taxon>Sar</taxon>
        <taxon>Alveolata</taxon>
        <taxon>Ciliophora</taxon>
        <taxon>Intramacronucleata</taxon>
        <taxon>Spirotrichea</taxon>
        <taxon>Stichotrichia</taxon>
        <taxon>Sporadotrichida</taxon>
        <taxon>Oxytrichidae</taxon>
        <taxon>Stylonychinae</taxon>
        <taxon>Stylonychia</taxon>
    </lineage>
</organism>